<gene>
    <name evidence="7" type="ORF">O4213_23645</name>
</gene>
<organism evidence="7 8">
    <name type="scientific">Gordonia rubripertincta</name>
    <name type="common">Rhodococcus corallinus</name>
    <dbReference type="NCBI Taxonomy" id="36822"/>
    <lineage>
        <taxon>Bacteria</taxon>
        <taxon>Bacillati</taxon>
        <taxon>Actinomycetota</taxon>
        <taxon>Actinomycetes</taxon>
        <taxon>Mycobacteriales</taxon>
        <taxon>Gordoniaceae</taxon>
        <taxon>Gordonia</taxon>
    </lineage>
</organism>
<dbReference type="PIRSF" id="PIRSF006324">
    <property type="entry name" value="LeuE"/>
    <property type="match status" value="1"/>
</dbReference>
<dbReference type="Proteomes" id="UP001067235">
    <property type="component" value="Unassembled WGS sequence"/>
</dbReference>
<evidence type="ECO:0000313" key="8">
    <source>
        <dbReference type="Proteomes" id="UP001067235"/>
    </source>
</evidence>
<keyword evidence="2" id="KW-1003">Cell membrane</keyword>
<evidence type="ECO:0000313" key="7">
    <source>
        <dbReference type="EMBL" id="MCZ4553003.1"/>
    </source>
</evidence>
<reference evidence="7" key="1">
    <citation type="submission" date="2022-12" db="EMBL/GenBank/DDBJ databases">
        <authorList>
            <person name="Krivoruchko A.V."/>
            <person name="Elkin A."/>
        </authorList>
    </citation>
    <scope>NUCLEOTIDE SEQUENCE</scope>
    <source>
        <strain evidence="7">IEGM 1388</strain>
    </source>
</reference>
<feature type="transmembrane region" description="Helical" evidence="6">
    <location>
        <begin position="72"/>
        <end position="91"/>
    </location>
</feature>
<evidence type="ECO:0000256" key="4">
    <source>
        <dbReference type="ARBA" id="ARBA00022989"/>
    </source>
</evidence>
<dbReference type="PANTHER" id="PTHR30086">
    <property type="entry name" value="ARGININE EXPORTER PROTEIN ARGO"/>
    <property type="match status" value="1"/>
</dbReference>
<evidence type="ECO:0000256" key="3">
    <source>
        <dbReference type="ARBA" id="ARBA00022692"/>
    </source>
</evidence>
<evidence type="ECO:0000256" key="5">
    <source>
        <dbReference type="ARBA" id="ARBA00023136"/>
    </source>
</evidence>
<feature type="transmembrane region" description="Helical" evidence="6">
    <location>
        <begin position="192"/>
        <end position="209"/>
    </location>
</feature>
<accession>A0ABT4N165</accession>
<feature type="transmembrane region" description="Helical" evidence="6">
    <location>
        <begin position="147"/>
        <end position="171"/>
    </location>
</feature>
<keyword evidence="4 6" id="KW-1133">Transmembrane helix</keyword>
<evidence type="ECO:0000256" key="6">
    <source>
        <dbReference type="SAM" id="Phobius"/>
    </source>
</evidence>
<evidence type="ECO:0000256" key="2">
    <source>
        <dbReference type="ARBA" id="ARBA00022475"/>
    </source>
</evidence>
<dbReference type="EMBL" id="JAPWIE010000008">
    <property type="protein sequence ID" value="MCZ4553003.1"/>
    <property type="molecule type" value="Genomic_DNA"/>
</dbReference>
<sequence>MSPETVLAFCGIALLAYVTPGPDWFVVMSHAVRSRRAGWVAAIGVQCGLLVHMTAAAIGVAAIVLASATAFTVLKLVGAAYLVYLGVRALLNARSSSGSSVTETQEPADVRLFGVWRQSFVANVLNPKAALFFVAVLPQFVSTGGAVTLQILGLGVIDVALGVAWWALFVFGVHRLRTLMGGRRARVVTDRISGTALIGLGGGLALTPAKM</sequence>
<feature type="transmembrane region" description="Helical" evidence="6">
    <location>
        <begin position="6"/>
        <end position="27"/>
    </location>
</feature>
<dbReference type="InterPro" id="IPR001123">
    <property type="entry name" value="LeuE-type"/>
</dbReference>
<comment type="caution">
    <text evidence="7">The sequence shown here is derived from an EMBL/GenBank/DDBJ whole genome shotgun (WGS) entry which is preliminary data.</text>
</comment>
<proteinExistence type="predicted"/>
<evidence type="ECO:0000256" key="1">
    <source>
        <dbReference type="ARBA" id="ARBA00004651"/>
    </source>
</evidence>
<keyword evidence="8" id="KW-1185">Reference proteome</keyword>
<comment type="subcellular location">
    <subcellularLocation>
        <location evidence="1">Cell membrane</location>
        <topology evidence="1">Multi-pass membrane protein</topology>
    </subcellularLocation>
</comment>
<feature type="transmembrane region" description="Helical" evidence="6">
    <location>
        <begin position="39"/>
        <end position="66"/>
    </location>
</feature>
<feature type="transmembrane region" description="Helical" evidence="6">
    <location>
        <begin position="120"/>
        <end position="141"/>
    </location>
</feature>
<dbReference type="PANTHER" id="PTHR30086:SF20">
    <property type="entry name" value="ARGININE EXPORTER PROTEIN ARGO-RELATED"/>
    <property type="match status" value="1"/>
</dbReference>
<dbReference type="RefSeq" id="WP_301573622.1">
    <property type="nucleotide sequence ID" value="NZ_JAPWIE010000008.1"/>
</dbReference>
<protein>
    <submittedName>
        <fullName evidence="7">LysE family translocator</fullName>
    </submittedName>
</protein>
<dbReference type="Pfam" id="PF01810">
    <property type="entry name" value="LysE"/>
    <property type="match status" value="1"/>
</dbReference>
<keyword evidence="5 6" id="KW-0472">Membrane</keyword>
<name>A0ABT4N165_GORRU</name>
<keyword evidence="3 6" id="KW-0812">Transmembrane</keyword>